<dbReference type="PANTHER" id="PTHR22775:SF47">
    <property type="entry name" value="MEIOTICALLY UP-REGULATED GENE 122 PROTEIN"/>
    <property type="match status" value="1"/>
</dbReference>
<gene>
    <name evidence="4" type="ORF">Slin15195_G095150</name>
</gene>
<organism evidence="4 5">
    <name type="scientific">Septoria linicola</name>
    <dbReference type="NCBI Taxonomy" id="215465"/>
    <lineage>
        <taxon>Eukaryota</taxon>
        <taxon>Fungi</taxon>
        <taxon>Dikarya</taxon>
        <taxon>Ascomycota</taxon>
        <taxon>Pezizomycotina</taxon>
        <taxon>Dothideomycetes</taxon>
        <taxon>Dothideomycetidae</taxon>
        <taxon>Mycosphaerellales</taxon>
        <taxon>Mycosphaerellaceae</taxon>
        <taxon>Septoria</taxon>
    </lineage>
</organism>
<evidence type="ECO:0000256" key="2">
    <source>
        <dbReference type="SAM" id="MobiDB-lite"/>
    </source>
</evidence>
<feature type="compositionally biased region" description="Basic and acidic residues" evidence="2">
    <location>
        <begin position="898"/>
        <end position="915"/>
    </location>
</feature>
<feature type="compositionally biased region" description="Polar residues" evidence="2">
    <location>
        <begin position="714"/>
        <end position="744"/>
    </location>
</feature>
<feature type="compositionally biased region" description="Basic and acidic residues" evidence="2">
    <location>
        <begin position="427"/>
        <end position="436"/>
    </location>
</feature>
<feature type="compositionally biased region" description="Low complexity" evidence="2">
    <location>
        <begin position="791"/>
        <end position="803"/>
    </location>
</feature>
<keyword evidence="5" id="KW-1185">Reference proteome</keyword>
<dbReference type="AlphaFoldDB" id="A0A9Q9B2T5"/>
<proteinExistence type="inferred from homology"/>
<feature type="region of interest" description="Disordered" evidence="2">
    <location>
        <begin position="1"/>
        <end position="24"/>
    </location>
</feature>
<evidence type="ECO:0000313" key="4">
    <source>
        <dbReference type="EMBL" id="USW56196.1"/>
    </source>
</evidence>
<evidence type="ECO:0000256" key="1">
    <source>
        <dbReference type="ARBA" id="ARBA00010883"/>
    </source>
</evidence>
<sequence length="1079" mass="115763">MNDTKPSDEAALMEQDTTATSVPVPFKDDEAVEKVPATENTAVPAEPQSVASSLQSLTDKALNFLATASNETLGACLVGLGAATYIVLGRVGLVIIGVAGGVVLQATWDGTRNGSGSDATKPSEAERRREAGVDVVKRVLDWRVSSRAQFHAEDSRVYASQALDYSSFGPEASAALDAFTTAVIKDYVHYWYDATIPGEESFPASCRRTFTAFMLSLSGHLQRKRAADSFLDFVTNASSILIVFLNELTLALNASPNATPEEAISAYLQMKPESSLAYMLDQDSQKAKLADAAEDILQAYLDPKSYNCPPVHSFLKAVLSQLILEYSVTKCSEPAWINDWIVYGLEESETAKEVMEIVDAGVEGRDRVETPKIAEQNVRSSEIASETESASAAAHRRKMSRAEGAMDEAMREAKRLTELMIEEDKLRAQQEKERDSQSTPPNAAGSADASTQGVPTPTSSESDRDHQSEDVGSLAGSSVAGDSKASHASTPSTQFTSFDQIIPKAQPTALSDGHGLDSPARKAPVLTLHNANISIFDDSVPGERASIKAKPNGDLLIQIEPANSAFPGWMIVRKYADFETLHEVMRRISVITGTRFTEAHNELPKWRVHTKASLRTELERYITDAVRFQTLAESEGMKRFLEKDQGLNKSPSGNKGFGWQTPDAFGKLGGDMMNVLTKAPKQVAGGVAGGGKAVFGGVSGLVGAVGNVGKKAGQSSTNLARSTTSPSVDNTPRTAGSSRSSMQLAGQGFMTDSYLGTMDFARESEDSFRATPEPAIERRPSSASLRSIDTRSAAGPPASRPASILSQNDNAQMTTISPAASTTHLPANLQGAPGLDTINLPPPPSEMPSDYGSPVSPSRSRKSTDARSVAHSLSMSQVADPDSILTPATPLRTQVEPSKTDSPAKKEATKKAPLTDRETSVAIELMFAVISELYTLSGAWQIRKTLLTAAKTFLLRPGNPQLGTIRDLLQSSLLDANLSDSGLAHQIYKLRKNTVPTPKELEIWTRDYPKKTAEQKEELRIKARRLLVTKGMPQALTSVMGAAASGEALGKVFDCLQLPGVSRGLIFGLTLQALRIITH</sequence>
<dbReference type="CDD" id="cd06093">
    <property type="entry name" value="PX_domain"/>
    <property type="match status" value="1"/>
</dbReference>
<feature type="region of interest" description="Disordered" evidence="2">
    <location>
        <begin position="427"/>
        <end position="499"/>
    </location>
</feature>
<protein>
    <submittedName>
        <fullName evidence="4">Phox-associated domain, sorting nexin, PX domain superfamily</fullName>
    </submittedName>
</protein>
<reference evidence="4" key="1">
    <citation type="submission" date="2022-06" db="EMBL/GenBank/DDBJ databases">
        <title>Complete genome sequences of two strains of the flax pathogen Septoria linicola.</title>
        <authorList>
            <person name="Lapalu N."/>
            <person name="Simon A."/>
            <person name="Demenou B."/>
            <person name="Paumier D."/>
            <person name="Guillot M.-P."/>
            <person name="Gout L."/>
            <person name="Valade R."/>
        </authorList>
    </citation>
    <scope>NUCLEOTIDE SEQUENCE</scope>
    <source>
        <strain evidence="4">SE15195</strain>
    </source>
</reference>
<feature type="region of interest" description="Disordered" evidence="2">
    <location>
        <begin position="369"/>
        <end position="408"/>
    </location>
</feature>
<dbReference type="GO" id="GO:0035091">
    <property type="term" value="F:phosphatidylinositol binding"/>
    <property type="evidence" value="ECO:0007669"/>
    <property type="project" value="InterPro"/>
</dbReference>
<dbReference type="SUPFAM" id="SSF64268">
    <property type="entry name" value="PX domain"/>
    <property type="match status" value="1"/>
</dbReference>
<dbReference type="InterPro" id="IPR003114">
    <property type="entry name" value="Phox_assoc"/>
</dbReference>
<dbReference type="Pfam" id="PF02194">
    <property type="entry name" value="PXA"/>
    <property type="match status" value="1"/>
</dbReference>
<dbReference type="PROSITE" id="PS51207">
    <property type="entry name" value="PXA"/>
    <property type="match status" value="1"/>
</dbReference>
<dbReference type="InterPro" id="IPR036871">
    <property type="entry name" value="PX_dom_sf"/>
</dbReference>
<feature type="compositionally biased region" description="Low complexity" evidence="2">
    <location>
        <begin position="380"/>
        <end position="393"/>
    </location>
</feature>
<name>A0A9Q9B2T5_9PEZI</name>
<feature type="region of interest" description="Disordered" evidence="2">
    <location>
        <begin position="765"/>
        <end position="807"/>
    </location>
</feature>
<evidence type="ECO:0000259" key="3">
    <source>
        <dbReference type="PROSITE" id="PS51207"/>
    </source>
</evidence>
<comment type="similarity">
    <text evidence="1">Belongs to the sorting nexin family.</text>
</comment>
<feature type="region of interest" description="Disordered" evidence="2">
    <location>
        <begin position="110"/>
        <end position="130"/>
    </location>
</feature>
<evidence type="ECO:0000313" key="5">
    <source>
        <dbReference type="Proteomes" id="UP001056384"/>
    </source>
</evidence>
<dbReference type="Proteomes" id="UP001056384">
    <property type="component" value="Chromosome 8"/>
</dbReference>
<feature type="compositionally biased region" description="Polar residues" evidence="2">
    <location>
        <begin position="110"/>
        <end position="120"/>
    </location>
</feature>
<dbReference type="PANTHER" id="PTHR22775">
    <property type="entry name" value="SORTING NEXIN"/>
    <property type="match status" value="1"/>
</dbReference>
<dbReference type="EMBL" id="CP099425">
    <property type="protein sequence ID" value="USW56196.1"/>
    <property type="molecule type" value="Genomic_DNA"/>
</dbReference>
<feature type="compositionally biased region" description="Basic and acidic residues" evidence="2">
    <location>
        <begin position="121"/>
        <end position="130"/>
    </location>
</feature>
<feature type="region of interest" description="Disordered" evidence="2">
    <location>
        <begin position="824"/>
        <end position="915"/>
    </location>
</feature>
<accession>A0A9Q9B2T5</accession>
<feature type="region of interest" description="Disordered" evidence="2">
    <location>
        <begin position="710"/>
        <end position="744"/>
    </location>
</feature>
<feature type="compositionally biased region" description="Polar residues" evidence="2">
    <location>
        <begin position="448"/>
        <end position="460"/>
    </location>
</feature>
<feature type="compositionally biased region" description="Polar residues" evidence="2">
    <location>
        <begin position="486"/>
        <end position="499"/>
    </location>
</feature>
<dbReference type="InterPro" id="IPR013937">
    <property type="entry name" value="Sorting_nexin_C"/>
</dbReference>
<dbReference type="SMART" id="SM00313">
    <property type="entry name" value="PXA"/>
    <property type="match status" value="1"/>
</dbReference>
<dbReference type="Pfam" id="PF08628">
    <property type="entry name" value="Nexin_C"/>
    <property type="match status" value="1"/>
</dbReference>
<feature type="domain" description="PXA" evidence="3">
    <location>
        <begin position="169"/>
        <end position="349"/>
    </location>
</feature>